<dbReference type="AlphaFoldDB" id="E6QWH4"/>
<evidence type="ECO:0000313" key="3">
    <source>
        <dbReference type="EMBL" id="CBI11597.1"/>
    </source>
</evidence>
<evidence type="ECO:0008006" key="4">
    <source>
        <dbReference type="Google" id="ProtNLM"/>
    </source>
</evidence>
<dbReference type="GO" id="GO:0003677">
    <property type="term" value="F:DNA binding"/>
    <property type="evidence" value="ECO:0007669"/>
    <property type="project" value="UniProtKB-KW"/>
</dbReference>
<dbReference type="Gene3D" id="3.30.1310.10">
    <property type="entry name" value="Nucleoid-associated protein YbaB-like domain"/>
    <property type="match status" value="1"/>
</dbReference>
<keyword evidence="2" id="KW-0175">Coiled coil</keyword>
<dbReference type="PANTHER" id="PTHR33449">
    <property type="entry name" value="NUCLEOID-ASSOCIATED PROTEIN YBAB"/>
    <property type="match status" value="1"/>
</dbReference>
<evidence type="ECO:0000256" key="1">
    <source>
        <dbReference type="ARBA" id="ARBA00023125"/>
    </source>
</evidence>
<dbReference type="Pfam" id="PF02575">
    <property type="entry name" value="YbaB_DNA_bd"/>
    <property type="match status" value="1"/>
</dbReference>
<reference evidence="3" key="1">
    <citation type="submission" date="2009-10" db="EMBL/GenBank/DDBJ databases">
        <title>Diversity of trophic interactions inside an arsenic-rich microbial ecosystem.</title>
        <authorList>
            <person name="Bertin P.N."/>
            <person name="Heinrich-Salmeron A."/>
            <person name="Pelletier E."/>
            <person name="Goulhen-Chollet F."/>
            <person name="Arsene-Ploetze F."/>
            <person name="Gallien S."/>
            <person name="Calteau A."/>
            <person name="Vallenet D."/>
            <person name="Casiot C."/>
            <person name="Chane-Woon-Ming B."/>
            <person name="Giloteaux L."/>
            <person name="Barakat M."/>
            <person name="Bonnefoy V."/>
            <person name="Bruneel O."/>
            <person name="Chandler M."/>
            <person name="Cleiss J."/>
            <person name="Duran R."/>
            <person name="Elbaz-Poulichet F."/>
            <person name="Fonknechten N."/>
            <person name="Lauga B."/>
            <person name="Mornico D."/>
            <person name="Ortet P."/>
            <person name="Schaeffer C."/>
            <person name="Siguier P."/>
            <person name="Alexander Thil Smith A."/>
            <person name="Van Dorsselaer A."/>
            <person name="Weissenbach J."/>
            <person name="Medigue C."/>
            <person name="Le Paslier D."/>
        </authorList>
    </citation>
    <scope>NUCLEOTIDE SEQUENCE</scope>
</reference>
<organism evidence="3">
    <name type="scientific">mine drainage metagenome</name>
    <dbReference type="NCBI Taxonomy" id="410659"/>
    <lineage>
        <taxon>unclassified sequences</taxon>
        <taxon>metagenomes</taxon>
        <taxon>ecological metagenomes</taxon>
    </lineage>
</organism>
<keyword evidence="1" id="KW-0238">DNA-binding</keyword>
<dbReference type="HAMAP" id="MF_00274">
    <property type="entry name" value="DNA_YbaB_EbfC"/>
    <property type="match status" value="1"/>
</dbReference>
<gene>
    <name evidence="3" type="ORF">CARN7_2432</name>
</gene>
<comment type="caution">
    <text evidence="3">The sequence shown here is derived from an EMBL/GenBank/DDBJ whole genome shotgun (WGS) entry which is preliminary data.</text>
</comment>
<name>E6QWH4_9ZZZZ</name>
<protein>
    <recommendedName>
        <fullName evidence="4">Nucleoid-associated protein</fullName>
    </recommendedName>
</protein>
<dbReference type="PIRSF" id="PIRSF004555">
    <property type="entry name" value="UCP004555"/>
    <property type="match status" value="1"/>
</dbReference>
<evidence type="ECO:0000256" key="2">
    <source>
        <dbReference type="SAM" id="Coils"/>
    </source>
</evidence>
<dbReference type="SUPFAM" id="SSF82607">
    <property type="entry name" value="YbaB-like"/>
    <property type="match status" value="1"/>
</dbReference>
<dbReference type="InterPro" id="IPR036894">
    <property type="entry name" value="YbaB-like_sf"/>
</dbReference>
<dbReference type="NCBIfam" id="TIGR00103">
    <property type="entry name" value="DNA_YbaB_EbfC"/>
    <property type="match status" value="1"/>
</dbReference>
<dbReference type="PANTHER" id="PTHR33449:SF1">
    <property type="entry name" value="NUCLEOID-ASSOCIATED PROTEIN YBAB"/>
    <property type="match status" value="1"/>
</dbReference>
<sequence length="108" mass="11792">MMKGGLGQVMRQAQKMQENMQKVQEKLADIDVEGEAGAGMVKVVMSCRNVVRRVNIDASLMTDDKDLLEDLIATACNDALRKAEASSQEKMSAYTAGLNLPPGFKLPF</sequence>
<feature type="coiled-coil region" evidence="2">
    <location>
        <begin position="6"/>
        <end position="33"/>
    </location>
</feature>
<dbReference type="InterPro" id="IPR004401">
    <property type="entry name" value="YbaB/EbfC"/>
</dbReference>
<dbReference type="EMBL" id="CABR01000152">
    <property type="protein sequence ID" value="CBI11597.1"/>
    <property type="molecule type" value="Genomic_DNA"/>
</dbReference>
<dbReference type="GO" id="GO:0005829">
    <property type="term" value="C:cytosol"/>
    <property type="evidence" value="ECO:0007669"/>
    <property type="project" value="TreeGrafter"/>
</dbReference>
<accession>E6QWH4</accession>
<proteinExistence type="inferred from homology"/>